<protein>
    <submittedName>
        <fullName evidence="2">Uncharacterized protein</fullName>
    </submittedName>
</protein>
<name>A0A9P9KV49_FUSRE</name>
<gene>
    <name evidence="2" type="ORF">BKA55DRAFT_547686</name>
</gene>
<evidence type="ECO:0000256" key="1">
    <source>
        <dbReference type="SAM" id="Phobius"/>
    </source>
</evidence>
<evidence type="ECO:0000313" key="3">
    <source>
        <dbReference type="Proteomes" id="UP000720189"/>
    </source>
</evidence>
<proteinExistence type="predicted"/>
<sequence>MIAAANSTKVMILAVRPIISAIGRLPLGVYFVGACAMFLFVSAIRRRLGKQPIDKQDLA</sequence>
<comment type="caution">
    <text evidence="2">The sequence shown here is derived from an EMBL/GenBank/DDBJ whole genome shotgun (WGS) entry which is preliminary data.</text>
</comment>
<dbReference type="Proteomes" id="UP000720189">
    <property type="component" value="Unassembled WGS sequence"/>
</dbReference>
<dbReference type="AlphaFoldDB" id="A0A9P9KV49"/>
<dbReference type="EMBL" id="JAGMUX010000001">
    <property type="protein sequence ID" value="KAH7269029.1"/>
    <property type="molecule type" value="Genomic_DNA"/>
</dbReference>
<keyword evidence="1" id="KW-0472">Membrane</keyword>
<organism evidence="2 3">
    <name type="scientific">Fusarium redolens</name>
    <dbReference type="NCBI Taxonomy" id="48865"/>
    <lineage>
        <taxon>Eukaryota</taxon>
        <taxon>Fungi</taxon>
        <taxon>Dikarya</taxon>
        <taxon>Ascomycota</taxon>
        <taxon>Pezizomycotina</taxon>
        <taxon>Sordariomycetes</taxon>
        <taxon>Hypocreomycetidae</taxon>
        <taxon>Hypocreales</taxon>
        <taxon>Nectriaceae</taxon>
        <taxon>Fusarium</taxon>
        <taxon>Fusarium redolens species complex</taxon>
    </lineage>
</organism>
<keyword evidence="1" id="KW-1133">Transmembrane helix</keyword>
<evidence type="ECO:0000313" key="2">
    <source>
        <dbReference type="EMBL" id="KAH7269029.1"/>
    </source>
</evidence>
<accession>A0A9P9KV49</accession>
<reference evidence="2" key="1">
    <citation type="journal article" date="2021" name="Nat. Commun.">
        <title>Genetic determinants of endophytism in the Arabidopsis root mycobiome.</title>
        <authorList>
            <person name="Mesny F."/>
            <person name="Miyauchi S."/>
            <person name="Thiergart T."/>
            <person name="Pickel B."/>
            <person name="Atanasova L."/>
            <person name="Karlsson M."/>
            <person name="Huettel B."/>
            <person name="Barry K.W."/>
            <person name="Haridas S."/>
            <person name="Chen C."/>
            <person name="Bauer D."/>
            <person name="Andreopoulos W."/>
            <person name="Pangilinan J."/>
            <person name="LaButti K."/>
            <person name="Riley R."/>
            <person name="Lipzen A."/>
            <person name="Clum A."/>
            <person name="Drula E."/>
            <person name="Henrissat B."/>
            <person name="Kohler A."/>
            <person name="Grigoriev I.V."/>
            <person name="Martin F.M."/>
            <person name="Hacquard S."/>
        </authorList>
    </citation>
    <scope>NUCLEOTIDE SEQUENCE</scope>
    <source>
        <strain evidence="2">MPI-CAGE-AT-0023</strain>
    </source>
</reference>
<feature type="non-terminal residue" evidence="2">
    <location>
        <position position="1"/>
    </location>
</feature>
<dbReference type="GeneID" id="70221003"/>
<keyword evidence="1" id="KW-0812">Transmembrane</keyword>
<dbReference type="RefSeq" id="XP_046055797.1">
    <property type="nucleotide sequence ID" value="XM_046191049.1"/>
</dbReference>
<feature type="transmembrane region" description="Helical" evidence="1">
    <location>
        <begin position="18"/>
        <end position="41"/>
    </location>
</feature>
<keyword evidence="3" id="KW-1185">Reference proteome</keyword>